<keyword evidence="4" id="KW-1185">Reference proteome</keyword>
<dbReference type="Proteomes" id="UP000573327">
    <property type="component" value="Unassembled WGS sequence"/>
</dbReference>
<sequence length="191" mass="19578">MPVAGGGLTGRSQRERGALPGQGGRARITVRPGRGSSRGRTPFAVLVVALLSGGLFGLLMLNTALNEGSFELSRLERQSTELTDLQQTLQAQIDQQSGPDALERRLRELGMVPGGDPAFLEAADGSVKGKPAEAKDSPPVKRSAEELWPQPSPSAQSAPPAQPGGDPGVQINPAPPAAPSAPAPSAGGTPR</sequence>
<organism evidence="3 4">
    <name type="scientific">Kitasatospora gansuensis</name>
    <dbReference type="NCBI Taxonomy" id="258050"/>
    <lineage>
        <taxon>Bacteria</taxon>
        <taxon>Bacillati</taxon>
        <taxon>Actinomycetota</taxon>
        <taxon>Actinomycetes</taxon>
        <taxon>Kitasatosporales</taxon>
        <taxon>Streptomycetaceae</taxon>
        <taxon>Kitasatospora</taxon>
    </lineage>
</organism>
<feature type="compositionally biased region" description="Pro residues" evidence="1">
    <location>
        <begin position="173"/>
        <end position="182"/>
    </location>
</feature>
<feature type="compositionally biased region" description="Basic and acidic residues" evidence="1">
    <location>
        <begin position="130"/>
        <end position="145"/>
    </location>
</feature>
<comment type="caution">
    <text evidence="3">The sequence shown here is derived from an EMBL/GenBank/DDBJ whole genome shotgun (WGS) entry which is preliminary data.</text>
</comment>
<name>A0A7W7WKS1_9ACTN</name>
<evidence type="ECO:0000313" key="4">
    <source>
        <dbReference type="Proteomes" id="UP000573327"/>
    </source>
</evidence>
<dbReference type="RefSeq" id="WP_313068714.1">
    <property type="nucleotide sequence ID" value="NZ_JACHJR010000001.1"/>
</dbReference>
<feature type="region of interest" description="Disordered" evidence="1">
    <location>
        <begin position="112"/>
        <end position="191"/>
    </location>
</feature>
<gene>
    <name evidence="3" type="ORF">F4556_005529</name>
</gene>
<keyword evidence="2" id="KW-0812">Transmembrane</keyword>
<keyword evidence="2" id="KW-0472">Membrane</keyword>
<accession>A0A7W7WKS1</accession>
<evidence type="ECO:0008006" key="5">
    <source>
        <dbReference type="Google" id="ProtNLM"/>
    </source>
</evidence>
<reference evidence="3 4" key="1">
    <citation type="submission" date="2020-08" db="EMBL/GenBank/DDBJ databases">
        <title>Sequencing the genomes of 1000 actinobacteria strains.</title>
        <authorList>
            <person name="Klenk H.-P."/>
        </authorList>
    </citation>
    <scope>NUCLEOTIDE SEQUENCE [LARGE SCALE GENOMIC DNA]</scope>
    <source>
        <strain evidence="3 4">DSM 44786</strain>
    </source>
</reference>
<protein>
    <recommendedName>
        <fullName evidence="5">Septum formation initiator</fullName>
    </recommendedName>
</protein>
<dbReference type="AlphaFoldDB" id="A0A7W7WKS1"/>
<evidence type="ECO:0000256" key="1">
    <source>
        <dbReference type="SAM" id="MobiDB-lite"/>
    </source>
</evidence>
<feature type="transmembrane region" description="Helical" evidence="2">
    <location>
        <begin position="43"/>
        <end position="65"/>
    </location>
</feature>
<dbReference type="EMBL" id="JACHJR010000001">
    <property type="protein sequence ID" value="MBB4949994.1"/>
    <property type="molecule type" value="Genomic_DNA"/>
</dbReference>
<evidence type="ECO:0000256" key="2">
    <source>
        <dbReference type="SAM" id="Phobius"/>
    </source>
</evidence>
<evidence type="ECO:0000313" key="3">
    <source>
        <dbReference type="EMBL" id="MBB4949994.1"/>
    </source>
</evidence>
<feature type="region of interest" description="Disordered" evidence="1">
    <location>
        <begin position="1"/>
        <end position="37"/>
    </location>
</feature>
<proteinExistence type="predicted"/>
<keyword evidence="2" id="KW-1133">Transmembrane helix</keyword>